<feature type="domain" description="Baseplate protein J-like barrel" evidence="1">
    <location>
        <begin position="116"/>
        <end position="194"/>
    </location>
</feature>
<proteinExistence type="predicted"/>
<reference evidence="3" key="1">
    <citation type="submission" date="2016-07" db="EMBL/GenBank/DDBJ databases">
        <title>Nontailed viruses are major unrecognized killers of bacteria in the ocean.</title>
        <authorList>
            <person name="Kauffman K."/>
            <person name="Hussain F."/>
            <person name="Yang J."/>
            <person name="Arevalo P."/>
            <person name="Brown J."/>
            <person name="Cutler M."/>
            <person name="Kelly L."/>
            <person name="Polz M.F."/>
        </authorList>
    </citation>
    <scope>NUCLEOTIDE SEQUENCE [LARGE SCALE GENOMIC DNA]</scope>
    <source>
        <strain evidence="3">10N.286.55.C1</strain>
    </source>
</reference>
<dbReference type="InterPro" id="IPR006949">
    <property type="entry name" value="Barrel_Baseplate_J-like"/>
</dbReference>
<dbReference type="AlphaFoldDB" id="A0A2N7BIY7"/>
<evidence type="ECO:0000259" key="1">
    <source>
        <dbReference type="Pfam" id="PF04865"/>
    </source>
</evidence>
<organism evidence="2 3">
    <name type="scientific">Vibrio lentus</name>
    <dbReference type="NCBI Taxonomy" id="136468"/>
    <lineage>
        <taxon>Bacteria</taxon>
        <taxon>Pseudomonadati</taxon>
        <taxon>Pseudomonadota</taxon>
        <taxon>Gammaproteobacteria</taxon>
        <taxon>Vibrionales</taxon>
        <taxon>Vibrionaceae</taxon>
        <taxon>Vibrio</taxon>
    </lineage>
</organism>
<name>A0A2N7BIY7_9VIBR</name>
<dbReference type="Proteomes" id="UP000235778">
    <property type="component" value="Unassembled WGS sequence"/>
</dbReference>
<gene>
    <name evidence="2" type="ORF">BCV30_19380</name>
</gene>
<dbReference type="PANTHER" id="PTHR37829:SF3">
    <property type="entry name" value="PROTEIN JAYE-RELATED"/>
    <property type="match status" value="1"/>
</dbReference>
<evidence type="ECO:0000313" key="2">
    <source>
        <dbReference type="EMBL" id="PME56100.1"/>
    </source>
</evidence>
<dbReference type="PANTHER" id="PTHR37829">
    <property type="entry name" value="PHAGE-LIKE ELEMENT PBSX PROTEIN XKDT"/>
    <property type="match status" value="1"/>
</dbReference>
<accession>A0A2N7BIY7</accession>
<dbReference type="Pfam" id="PF04865">
    <property type="entry name" value="Baseplate_J"/>
    <property type="match status" value="1"/>
</dbReference>
<evidence type="ECO:0000313" key="3">
    <source>
        <dbReference type="Proteomes" id="UP000235778"/>
    </source>
</evidence>
<dbReference type="InterPro" id="IPR052399">
    <property type="entry name" value="Phage_Baseplate_Assmbl_Protein"/>
</dbReference>
<sequence>MTDIPKPNFTELAEKAGLPLEASEWKATLKEEARKQGSTIANDSQYSPFWRLIETMVIGPTVWLVNRFLVGYVLPNMFVATAKDKWLDLWAWQFNVKRKPSTKAAGQVVIHRAAKQGPAIVVPKGTVIQTDPINGTVYRVILSQDTTLQEHEASTIGKVEAEHEGAAFNLGEGYFHVLTTAVPGISRAVNTADWLIKAGADEESDDQLRVRIRNQFSGVAKWHIDAAYRSLLMLRAGINSENVYFKHNAPRGPGSANAFILLDSGEPSPQMLDDLNTHINHEGNHGHGDDLRVYAMPGNSITVKCRVWIGRILSVEESAQLETNIALFIGSAFRQNTDYNVTKTKPSSRFSFSRLAQELHGEFSVLESIEFDNADLTNGMEVPRMGHLEVSIETA</sequence>
<dbReference type="RefSeq" id="WP_102266945.1">
    <property type="nucleotide sequence ID" value="NZ_MCSH01000060.1"/>
</dbReference>
<dbReference type="EMBL" id="MCSI01000185">
    <property type="protein sequence ID" value="PME56100.1"/>
    <property type="molecule type" value="Genomic_DNA"/>
</dbReference>
<protein>
    <recommendedName>
        <fullName evidence="1">Baseplate protein J-like barrel domain-containing protein</fullName>
    </recommendedName>
</protein>
<comment type="caution">
    <text evidence="2">The sequence shown here is derived from an EMBL/GenBank/DDBJ whole genome shotgun (WGS) entry which is preliminary data.</text>
</comment>